<evidence type="ECO:0000313" key="2">
    <source>
        <dbReference type="EMBL" id="KAK0592880.1"/>
    </source>
</evidence>
<proteinExistence type="predicted"/>
<reference evidence="2" key="2">
    <citation type="submission" date="2023-06" db="EMBL/GenBank/DDBJ databases">
        <authorList>
            <person name="Swenson N.G."/>
            <person name="Wegrzyn J.L."/>
            <person name="Mcevoy S.L."/>
        </authorList>
    </citation>
    <scope>NUCLEOTIDE SEQUENCE</scope>
    <source>
        <strain evidence="2">NS2018</strain>
        <tissue evidence="2">Leaf</tissue>
    </source>
</reference>
<comment type="caution">
    <text evidence="2">The sequence shown here is derived from an EMBL/GenBank/DDBJ whole genome shotgun (WGS) entry which is preliminary data.</text>
</comment>
<protein>
    <submittedName>
        <fullName evidence="2">Uncharacterized protein</fullName>
    </submittedName>
</protein>
<accession>A0AA39SM89</accession>
<dbReference type="InterPro" id="IPR045026">
    <property type="entry name" value="LIMYB"/>
</dbReference>
<keyword evidence="3" id="KW-1185">Reference proteome</keyword>
<dbReference type="AlphaFoldDB" id="A0AA39SM89"/>
<gene>
    <name evidence="2" type="ORF">LWI29_027150</name>
</gene>
<sequence length="267" mass="30303">MVKPLIKSLSRKDLPGQPNPMLDFLSTKAGLGPSLHLHLEDVVHPCKDDGNEDRHESEVGFGELMRSPRVGVLEEEEGRLPAVKLYQKKGLVHYEILGDIFNNTTSTGRISYSFSQVPLPSDEDREIEDIFINSGVHVNVDVEAVMIVMMMSDDDEVDQTEISNKKKGKRPSRSIGSSSNRCKNKWDSMDSYFETAKEVMQTRLKKVKIKSAEYTAKSCEQFFVTECMETLESLGDIDGDIFNKFTERIIPCIEWRKVFLAMSEARK</sequence>
<reference evidence="2" key="1">
    <citation type="journal article" date="2022" name="Plant J.">
        <title>Strategies of tolerance reflected in two North American maple genomes.</title>
        <authorList>
            <person name="McEvoy S.L."/>
            <person name="Sezen U.U."/>
            <person name="Trouern-Trend A."/>
            <person name="McMahon S.M."/>
            <person name="Schaberg P.G."/>
            <person name="Yang J."/>
            <person name="Wegrzyn J.L."/>
            <person name="Swenson N.G."/>
        </authorList>
    </citation>
    <scope>NUCLEOTIDE SEQUENCE</scope>
    <source>
        <strain evidence="2">NS2018</strain>
    </source>
</reference>
<dbReference type="EMBL" id="JAUESC010000380">
    <property type="protein sequence ID" value="KAK0592880.1"/>
    <property type="molecule type" value="Genomic_DNA"/>
</dbReference>
<evidence type="ECO:0000313" key="3">
    <source>
        <dbReference type="Proteomes" id="UP001168877"/>
    </source>
</evidence>
<evidence type="ECO:0000256" key="1">
    <source>
        <dbReference type="SAM" id="MobiDB-lite"/>
    </source>
</evidence>
<dbReference type="Proteomes" id="UP001168877">
    <property type="component" value="Unassembled WGS sequence"/>
</dbReference>
<feature type="region of interest" description="Disordered" evidence="1">
    <location>
        <begin position="1"/>
        <end position="20"/>
    </location>
</feature>
<name>A0AA39SM89_ACESA</name>
<dbReference type="PANTHER" id="PTHR47584">
    <property type="match status" value="1"/>
</dbReference>
<organism evidence="2 3">
    <name type="scientific">Acer saccharum</name>
    <name type="common">Sugar maple</name>
    <dbReference type="NCBI Taxonomy" id="4024"/>
    <lineage>
        <taxon>Eukaryota</taxon>
        <taxon>Viridiplantae</taxon>
        <taxon>Streptophyta</taxon>
        <taxon>Embryophyta</taxon>
        <taxon>Tracheophyta</taxon>
        <taxon>Spermatophyta</taxon>
        <taxon>Magnoliopsida</taxon>
        <taxon>eudicotyledons</taxon>
        <taxon>Gunneridae</taxon>
        <taxon>Pentapetalae</taxon>
        <taxon>rosids</taxon>
        <taxon>malvids</taxon>
        <taxon>Sapindales</taxon>
        <taxon>Sapindaceae</taxon>
        <taxon>Hippocastanoideae</taxon>
        <taxon>Acereae</taxon>
        <taxon>Acer</taxon>
    </lineage>
</organism>
<feature type="region of interest" description="Disordered" evidence="1">
    <location>
        <begin position="157"/>
        <end position="182"/>
    </location>
</feature>
<dbReference type="PANTHER" id="PTHR47584:SF14">
    <property type="entry name" value="L10-INTERACTING MYB DOMAIN-CONTAINING PROTEIN-LIKE"/>
    <property type="match status" value="1"/>
</dbReference>